<keyword evidence="2" id="KW-1185">Reference proteome</keyword>
<gene>
    <name evidence="1" type="ORF">CROQUDRAFT_43931</name>
</gene>
<proteinExistence type="predicted"/>
<protein>
    <submittedName>
        <fullName evidence="1">Uncharacterized protein</fullName>
    </submittedName>
</protein>
<accession>A0A9P6TDI5</accession>
<dbReference type="OrthoDB" id="3253623at2759"/>
<comment type="caution">
    <text evidence="1">The sequence shown here is derived from an EMBL/GenBank/DDBJ whole genome shotgun (WGS) entry which is preliminary data.</text>
</comment>
<dbReference type="AlphaFoldDB" id="A0A9P6TDI5"/>
<name>A0A9P6TDI5_9BASI</name>
<evidence type="ECO:0000313" key="1">
    <source>
        <dbReference type="EMBL" id="KAG0146783.1"/>
    </source>
</evidence>
<dbReference type="EMBL" id="MU167256">
    <property type="protein sequence ID" value="KAG0146783.1"/>
    <property type="molecule type" value="Genomic_DNA"/>
</dbReference>
<evidence type="ECO:0000313" key="2">
    <source>
        <dbReference type="Proteomes" id="UP000886653"/>
    </source>
</evidence>
<sequence>LNLAFSMFIDWFNPLGNKISAQQVSMGIIVLTCMNLPLEYCYQAQNMYLCGVVPTPGQPNMTTISHILKPLIKELLYLDADSVERSHGG</sequence>
<organism evidence="1 2">
    <name type="scientific">Cronartium quercuum f. sp. fusiforme G11</name>
    <dbReference type="NCBI Taxonomy" id="708437"/>
    <lineage>
        <taxon>Eukaryota</taxon>
        <taxon>Fungi</taxon>
        <taxon>Dikarya</taxon>
        <taxon>Basidiomycota</taxon>
        <taxon>Pucciniomycotina</taxon>
        <taxon>Pucciniomycetes</taxon>
        <taxon>Pucciniales</taxon>
        <taxon>Coleosporiaceae</taxon>
        <taxon>Cronartium</taxon>
    </lineage>
</organism>
<feature type="non-terminal residue" evidence="1">
    <location>
        <position position="1"/>
    </location>
</feature>
<dbReference type="Proteomes" id="UP000886653">
    <property type="component" value="Unassembled WGS sequence"/>
</dbReference>
<reference evidence="1" key="1">
    <citation type="submission" date="2013-11" db="EMBL/GenBank/DDBJ databases">
        <title>Genome sequence of the fusiform rust pathogen reveals effectors for host alternation and coevolution with pine.</title>
        <authorList>
            <consortium name="DOE Joint Genome Institute"/>
            <person name="Smith K."/>
            <person name="Pendleton A."/>
            <person name="Kubisiak T."/>
            <person name="Anderson C."/>
            <person name="Salamov A."/>
            <person name="Aerts A."/>
            <person name="Riley R."/>
            <person name="Clum A."/>
            <person name="Lindquist E."/>
            <person name="Ence D."/>
            <person name="Campbell M."/>
            <person name="Kronenberg Z."/>
            <person name="Feau N."/>
            <person name="Dhillon B."/>
            <person name="Hamelin R."/>
            <person name="Burleigh J."/>
            <person name="Smith J."/>
            <person name="Yandell M."/>
            <person name="Nelson C."/>
            <person name="Grigoriev I."/>
            <person name="Davis J."/>
        </authorList>
    </citation>
    <scope>NUCLEOTIDE SEQUENCE</scope>
    <source>
        <strain evidence="1">G11</strain>
    </source>
</reference>